<keyword evidence="3" id="KW-1185">Reference proteome</keyword>
<name>A0A0P0Y6W9_ORYSJ</name>
<evidence type="ECO:0000313" key="2">
    <source>
        <dbReference type="EMBL" id="BAT15852.1"/>
    </source>
</evidence>
<evidence type="ECO:0000256" key="1">
    <source>
        <dbReference type="SAM" id="MobiDB-lite"/>
    </source>
</evidence>
<sequence length="74" mass="7956">LDASHARDGAAVPRLSPLSSLRHSASPPSHRPPGPSCGGADLRRCARIGTATDQRGRRRWELGTRGQRYSRTPG</sequence>
<dbReference type="ExpressionAtlas" id="A0A0P0Y6W9">
    <property type="expression patterns" value="baseline and differential"/>
</dbReference>
<feature type="compositionally biased region" description="Low complexity" evidence="1">
    <location>
        <begin position="13"/>
        <end position="28"/>
    </location>
</feature>
<feature type="non-terminal residue" evidence="2">
    <location>
        <position position="1"/>
    </location>
</feature>
<accession>A0A0P0Y6W9</accession>
<gene>
    <name evidence="2" type="ordered locus">Os12g0141500</name>
    <name evidence="2" type="ORF">OSNPB_120141500</name>
</gene>
<dbReference type="Proteomes" id="UP000059680">
    <property type="component" value="Chromosome 12"/>
</dbReference>
<reference evidence="3" key="1">
    <citation type="journal article" date="2005" name="Nature">
        <title>The map-based sequence of the rice genome.</title>
        <authorList>
            <consortium name="International rice genome sequencing project (IRGSP)"/>
            <person name="Matsumoto T."/>
            <person name="Wu J."/>
            <person name="Kanamori H."/>
            <person name="Katayose Y."/>
            <person name="Fujisawa M."/>
            <person name="Namiki N."/>
            <person name="Mizuno H."/>
            <person name="Yamamoto K."/>
            <person name="Antonio B.A."/>
            <person name="Baba T."/>
            <person name="Sakata K."/>
            <person name="Nagamura Y."/>
            <person name="Aoki H."/>
            <person name="Arikawa K."/>
            <person name="Arita K."/>
            <person name="Bito T."/>
            <person name="Chiden Y."/>
            <person name="Fujitsuka N."/>
            <person name="Fukunaka R."/>
            <person name="Hamada M."/>
            <person name="Harada C."/>
            <person name="Hayashi A."/>
            <person name="Hijishita S."/>
            <person name="Honda M."/>
            <person name="Hosokawa S."/>
            <person name="Ichikawa Y."/>
            <person name="Idonuma A."/>
            <person name="Iijima M."/>
            <person name="Ikeda M."/>
            <person name="Ikeno M."/>
            <person name="Ito K."/>
            <person name="Ito S."/>
            <person name="Ito T."/>
            <person name="Ito Y."/>
            <person name="Ito Y."/>
            <person name="Iwabuchi A."/>
            <person name="Kamiya K."/>
            <person name="Karasawa W."/>
            <person name="Kurita K."/>
            <person name="Katagiri S."/>
            <person name="Kikuta A."/>
            <person name="Kobayashi H."/>
            <person name="Kobayashi N."/>
            <person name="Machita K."/>
            <person name="Maehara T."/>
            <person name="Masukawa M."/>
            <person name="Mizubayashi T."/>
            <person name="Mukai Y."/>
            <person name="Nagasaki H."/>
            <person name="Nagata Y."/>
            <person name="Naito S."/>
            <person name="Nakashima M."/>
            <person name="Nakama Y."/>
            <person name="Nakamichi Y."/>
            <person name="Nakamura M."/>
            <person name="Meguro A."/>
            <person name="Negishi M."/>
            <person name="Ohta I."/>
            <person name="Ohta T."/>
            <person name="Okamoto M."/>
            <person name="Ono N."/>
            <person name="Saji S."/>
            <person name="Sakaguchi M."/>
            <person name="Sakai K."/>
            <person name="Shibata M."/>
            <person name="Shimokawa T."/>
            <person name="Song J."/>
            <person name="Takazaki Y."/>
            <person name="Terasawa K."/>
            <person name="Tsugane M."/>
            <person name="Tsuji K."/>
            <person name="Ueda S."/>
            <person name="Waki K."/>
            <person name="Yamagata H."/>
            <person name="Yamamoto M."/>
            <person name="Yamamoto S."/>
            <person name="Yamane H."/>
            <person name="Yoshiki S."/>
            <person name="Yoshihara R."/>
            <person name="Yukawa K."/>
            <person name="Zhong H."/>
            <person name="Yano M."/>
            <person name="Yuan Q."/>
            <person name="Ouyang S."/>
            <person name="Liu J."/>
            <person name="Jones K.M."/>
            <person name="Gansberger K."/>
            <person name="Moffat K."/>
            <person name="Hill J."/>
            <person name="Bera J."/>
            <person name="Fadrosh D."/>
            <person name="Jin S."/>
            <person name="Johri S."/>
            <person name="Kim M."/>
            <person name="Overton L."/>
            <person name="Reardon M."/>
            <person name="Tsitrin T."/>
            <person name="Vuong H."/>
            <person name="Weaver B."/>
            <person name="Ciecko A."/>
            <person name="Tallon L."/>
            <person name="Jackson J."/>
            <person name="Pai G."/>
            <person name="Aken S.V."/>
            <person name="Utterback T."/>
            <person name="Reidmuller S."/>
            <person name="Feldblyum T."/>
            <person name="Hsiao J."/>
            <person name="Zismann V."/>
            <person name="Iobst S."/>
            <person name="de Vazeille A.R."/>
            <person name="Buell C.R."/>
            <person name="Ying K."/>
            <person name="Li Y."/>
            <person name="Lu T."/>
            <person name="Huang Y."/>
            <person name="Zhao Q."/>
            <person name="Feng Q."/>
            <person name="Zhang L."/>
            <person name="Zhu J."/>
            <person name="Weng Q."/>
            <person name="Mu J."/>
            <person name="Lu Y."/>
            <person name="Fan D."/>
            <person name="Liu Y."/>
            <person name="Guan J."/>
            <person name="Zhang Y."/>
            <person name="Yu S."/>
            <person name="Liu X."/>
            <person name="Zhang Y."/>
            <person name="Hong G."/>
            <person name="Han B."/>
            <person name="Choisne N."/>
            <person name="Demange N."/>
            <person name="Orjeda G."/>
            <person name="Samain S."/>
            <person name="Cattolico L."/>
            <person name="Pelletier E."/>
            <person name="Couloux A."/>
            <person name="Segurens B."/>
            <person name="Wincker P."/>
            <person name="D'Hont A."/>
            <person name="Scarpelli C."/>
            <person name="Weissenbach J."/>
            <person name="Salanoubat M."/>
            <person name="Quetier F."/>
            <person name="Yu Y."/>
            <person name="Kim H.R."/>
            <person name="Rambo T."/>
            <person name="Currie J."/>
            <person name="Collura K."/>
            <person name="Luo M."/>
            <person name="Yang T."/>
            <person name="Ammiraju J.S.S."/>
            <person name="Engler F."/>
            <person name="Soderlund C."/>
            <person name="Wing R.A."/>
            <person name="Palmer L.E."/>
            <person name="de la Bastide M."/>
            <person name="Spiegel L."/>
            <person name="Nascimento L."/>
            <person name="Zutavern T."/>
            <person name="O'Shaughnessy A."/>
            <person name="Dike S."/>
            <person name="Dedhia N."/>
            <person name="Preston R."/>
            <person name="Balija V."/>
            <person name="McCombie W.R."/>
            <person name="Chow T."/>
            <person name="Chen H."/>
            <person name="Chung M."/>
            <person name="Chen C."/>
            <person name="Shaw J."/>
            <person name="Wu H."/>
            <person name="Hsiao K."/>
            <person name="Chao Y."/>
            <person name="Chu M."/>
            <person name="Cheng C."/>
            <person name="Hour A."/>
            <person name="Lee P."/>
            <person name="Lin S."/>
            <person name="Lin Y."/>
            <person name="Liou J."/>
            <person name="Liu S."/>
            <person name="Hsing Y."/>
            <person name="Raghuvanshi S."/>
            <person name="Mohanty A."/>
            <person name="Bharti A.K."/>
            <person name="Gaur A."/>
            <person name="Gupta V."/>
            <person name="Kumar D."/>
            <person name="Ravi V."/>
            <person name="Vij S."/>
            <person name="Kapur A."/>
            <person name="Khurana P."/>
            <person name="Khurana P."/>
            <person name="Khurana J.P."/>
            <person name="Tyagi A.K."/>
            <person name="Gaikwad K."/>
            <person name="Singh A."/>
            <person name="Dalal V."/>
            <person name="Srivastava S."/>
            <person name="Dixit A."/>
            <person name="Pal A.K."/>
            <person name="Ghazi I.A."/>
            <person name="Yadav M."/>
            <person name="Pandit A."/>
            <person name="Bhargava A."/>
            <person name="Sureshbabu K."/>
            <person name="Batra K."/>
            <person name="Sharma T.R."/>
            <person name="Mohapatra T."/>
            <person name="Singh N.K."/>
            <person name="Messing J."/>
            <person name="Nelson A.B."/>
            <person name="Fuks G."/>
            <person name="Kavchok S."/>
            <person name="Keizer G."/>
            <person name="Linton E."/>
            <person name="Llaca V."/>
            <person name="Song R."/>
            <person name="Tanyolac B."/>
            <person name="Young S."/>
            <person name="Ho-Il K."/>
            <person name="Hahn J.H."/>
            <person name="Sangsakoo G."/>
            <person name="Vanavichit A."/>
            <person name="de Mattos Luiz.A.T."/>
            <person name="Zimmer P.D."/>
            <person name="Malone G."/>
            <person name="Dellagostin O."/>
            <person name="de Oliveira A.C."/>
            <person name="Bevan M."/>
            <person name="Bancroft I."/>
            <person name="Minx P."/>
            <person name="Cordum H."/>
            <person name="Wilson R."/>
            <person name="Cheng Z."/>
            <person name="Jin W."/>
            <person name="Jiang J."/>
            <person name="Leong S.A."/>
            <person name="Iwama H."/>
            <person name="Gojobori T."/>
            <person name="Itoh T."/>
            <person name="Niimura Y."/>
            <person name="Fujii Y."/>
            <person name="Habara T."/>
            <person name="Sakai H."/>
            <person name="Sato Y."/>
            <person name="Wilson G."/>
            <person name="Kumar K."/>
            <person name="McCouch S."/>
            <person name="Juretic N."/>
            <person name="Hoen D."/>
            <person name="Wright S."/>
            <person name="Bruskiewich R."/>
            <person name="Bureau T."/>
            <person name="Miyao A."/>
            <person name="Hirochika H."/>
            <person name="Nishikawa T."/>
            <person name="Kadowaki K."/>
            <person name="Sugiura M."/>
            <person name="Burr B."/>
            <person name="Sasaki T."/>
        </authorList>
    </citation>
    <scope>NUCLEOTIDE SEQUENCE [LARGE SCALE GENOMIC DNA]</scope>
    <source>
        <strain evidence="3">cv. Nipponbare</strain>
    </source>
</reference>
<reference evidence="2 3" key="3">
    <citation type="journal article" date="2013" name="Rice">
        <title>Improvement of the Oryza sativa Nipponbare reference genome using next generation sequence and optical map data.</title>
        <authorList>
            <person name="Kawahara Y."/>
            <person name="de la Bastide M."/>
            <person name="Hamilton J.P."/>
            <person name="Kanamori H."/>
            <person name="McCombie W.R."/>
            <person name="Ouyang S."/>
            <person name="Schwartz D.C."/>
            <person name="Tanaka T."/>
            <person name="Wu J."/>
            <person name="Zhou S."/>
            <person name="Childs K.L."/>
            <person name="Davidson R.M."/>
            <person name="Lin H."/>
            <person name="Quesada-Ocampo L."/>
            <person name="Vaillancourt B."/>
            <person name="Sakai H."/>
            <person name="Lee S.S."/>
            <person name="Kim J."/>
            <person name="Numa H."/>
            <person name="Itoh T."/>
            <person name="Buell C.R."/>
            <person name="Matsumoto T."/>
        </authorList>
    </citation>
    <scope>NUCLEOTIDE SEQUENCE [LARGE SCALE GENOMIC DNA]</scope>
    <source>
        <strain evidence="3">cv. Nipponbare</strain>
    </source>
</reference>
<organism evidence="2 3">
    <name type="scientific">Oryza sativa subsp. japonica</name>
    <name type="common">Rice</name>
    <dbReference type="NCBI Taxonomy" id="39947"/>
    <lineage>
        <taxon>Eukaryota</taxon>
        <taxon>Viridiplantae</taxon>
        <taxon>Streptophyta</taxon>
        <taxon>Embryophyta</taxon>
        <taxon>Tracheophyta</taxon>
        <taxon>Spermatophyta</taxon>
        <taxon>Magnoliopsida</taxon>
        <taxon>Liliopsida</taxon>
        <taxon>Poales</taxon>
        <taxon>Poaceae</taxon>
        <taxon>BOP clade</taxon>
        <taxon>Oryzoideae</taxon>
        <taxon>Oryzeae</taxon>
        <taxon>Oryzinae</taxon>
        <taxon>Oryza</taxon>
        <taxon>Oryza sativa</taxon>
    </lineage>
</organism>
<proteinExistence type="predicted"/>
<dbReference type="AlphaFoldDB" id="A0A0P0Y6W9"/>
<protein>
    <submittedName>
        <fullName evidence="2">Os12g0141500 protein</fullName>
    </submittedName>
</protein>
<reference evidence="2 3" key="2">
    <citation type="journal article" date="2013" name="Plant Cell Physiol.">
        <title>Rice Annotation Project Database (RAP-DB): an integrative and interactive database for rice genomics.</title>
        <authorList>
            <person name="Sakai H."/>
            <person name="Lee S.S."/>
            <person name="Tanaka T."/>
            <person name="Numa H."/>
            <person name="Kim J."/>
            <person name="Kawahara Y."/>
            <person name="Wakimoto H."/>
            <person name="Yang C.C."/>
            <person name="Iwamoto M."/>
            <person name="Abe T."/>
            <person name="Yamada Y."/>
            <person name="Muto A."/>
            <person name="Inokuchi H."/>
            <person name="Ikemura T."/>
            <person name="Matsumoto T."/>
            <person name="Sasaki T."/>
            <person name="Itoh T."/>
        </authorList>
    </citation>
    <scope>NUCLEOTIDE SEQUENCE [LARGE SCALE GENOMIC DNA]</scope>
    <source>
        <strain evidence="3">cv. Nipponbare</strain>
    </source>
</reference>
<dbReference type="Gramene" id="Os12t0141500-04">
    <property type="protein sequence ID" value="Os12t0141500-04"/>
    <property type="gene ID" value="Os12g0141500"/>
</dbReference>
<dbReference type="EMBL" id="AP014968">
    <property type="protein sequence ID" value="BAT15852.1"/>
    <property type="molecule type" value="Genomic_DNA"/>
</dbReference>
<feature type="region of interest" description="Disordered" evidence="1">
    <location>
        <begin position="1"/>
        <end position="74"/>
    </location>
</feature>
<evidence type="ECO:0000313" key="3">
    <source>
        <dbReference type="Proteomes" id="UP000059680"/>
    </source>
</evidence>